<dbReference type="EMBL" id="JBAFSM010000062">
    <property type="protein sequence ID" value="MEG3439849.1"/>
    <property type="molecule type" value="Genomic_DNA"/>
</dbReference>
<dbReference type="RefSeq" id="WP_332867326.1">
    <property type="nucleotide sequence ID" value="NZ_JBAFSM010000062.1"/>
</dbReference>
<dbReference type="SUPFAM" id="SSF47188">
    <property type="entry name" value="Hemerythrin-like"/>
    <property type="match status" value="1"/>
</dbReference>
<gene>
    <name evidence="5" type="ORF">V0288_22160</name>
</gene>
<dbReference type="NCBIfam" id="TIGR02481">
    <property type="entry name" value="hemeryth_dom"/>
    <property type="match status" value="1"/>
</dbReference>
<keyword evidence="2" id="KW-0479">Metal-binding</keyword>
<reference evidence="5 6" key="1">
    <citation type="submission" date="2024-01" db="EMBL/GenBank/DDBJ databases">
        <title>Genomic insights into the taxonomy and metabolism of the cyanobacterium Pannus brasiliensis CCIBt3594.</title>
        <authorList>
            <person name="Machado M."/>
            <person name="Botero N.B."/>
            <person name="Andreote A.P.D."/>
            <person name="Feitosa A.M.T."/>
            <person name="Popin R."/>
            <person name="Sivonen K."/>
            <person name="Fiore M.F."/>
        </authorList>
    </citation>
    <scope>NUCLEOTIDE SEQUENCE [LARGE SCALE GENOMIC DNA]</scope>
    <source>
        <strain evidence="5 6">CCIBt3594</strain>
    </source>
</reference>
<comment type="caution">
    <text evidence="5">The sequence shown here is derived from an EMBL/GenBank/DDBJ whole genome shotgun (WGS) entry which is preliminary data.</text>
</comment>
<evidence type="ECO:0000256" key="2">
    <source>
        <dbReference type="ARBA" id="ARBA00022723"/>
    </source>
</evidence>
<name>A0AAW9QX66_9CHRO</name>
<protein>
    <submittedName>
        <fullName evidence="5">Bacteriohemerythrin</fullName>
    </submittedName>
</protein>
<dbReference type="NCBIfam" id="NF033749">
    <property type="entry name" value="bact_hemeryth"/>
    <property type="match status" value="1"/>
</dbReference>
<sequence length="135" mass="15654">MAVIQWNNNLSVGIVEIDEQHKKLVKMINELYDAMKQGKGKDVTGKIINGLIGYTESHFRMEERYFDELGYPDAAAHKLEHIAFKQKVTEFKEKFDKGKITLSIEVMLFLSNWLQNHIEGVDKKYAAFFKEKGVK</sequence>
<comment type="similarity">
    <text evidence="1">Belongs to the hemerythrin family.</text>
</comment>
<organism evidence="5 6">
    <name type="scientific">Pannus brasiliensis CCIBt3594</name>
    <dbReference type="NCBI Taxonomy" id="1427578"/>
    <lineage>
        <taxon>Bacteria</taxon>
        <taxon>Bacillati</taxon>
        <taxon>Cyanobacteriota</taxon>
        <taxon>Cyanophyceae</taxon>
        <taxon>Oscillatoriophycideae</taxon>
        <taxon>Chroococcales</taxon>
        <taxon>Microcystaceae</taxon>
        <taxon>Pannus</taxon>
    </lineage>
</organism>
<dbReference type="InterPro" id="IPR035938">
    <property type="entry name" value="Hemerythrin-like_sf"/>
</dbReference>
<dbReference type="InterPro" id="IPR012827">
    <property type="entry name" value="Hemerythrin_metal-bd"/>
</dbReference>
<dbReference type="AlphaFoldDB" id="A0AAW9QX66"/>
<dbReference type="GO" id="GO:0046872">
    <property type="term" value="F:metal ion binding"/>
    <property type="evidence" value="ECO:0007669"/>
    <property type="project" value="UniProtKB-KW"/>
</dbReference>
<dbReference type="NCBIfam" id="NF002007">
    <property type="entry name" value="PRK00808.1"/>
    <property type="match status" value="1"/>
</dbReference>
<proteinExistence type="inferred from homology"/>
<dbReference type="Proteomes" id="UP001328733">
    <property type="component" value="Unassembled WGS sequence"/>
</dbReference>
<dbReference type="InterPro" id="IPR016131">
    <property type="entry name" value="Haemerythrin_Fe_BS"/>
</dbReference>
<evidence type="ECO:0000256" key="1">
    <source>
        <dbReference type="ARBA" id="ARBA00010587"/>
    </source>
</evidence>
<dbReference type="PANTHER" id="PTHR37164:SF1">
    <property type="entry name" value="BACTERIOHEMERYTHRIN"/>
    <property type="match status" value="1"/>
</dbReference>
<dbReference type="PROSITE" id="PS00550">
    <property type="entry name" value="HEMERYTHRINS"/>
    <property type="match status" value="1"/>
</dbReference>
<accession>A0AAW9QX66</accession>
<evidence type="ECO:0000256" key="3">
    <source>
        <dbReference type="ARBA" id="ARBA00023004"/>
    </source>
</evidence>
<dbReference type="InterPro" id="IPR012312">
    <property type="entry name" value="Hemerythrin-like"/>
</dbReference>
<dbReference type="InterPro" id="IPR050669">
    <property type="entry name" value="Hemerythrin"/>
</dbReference>
<dbReference type="Pfam" id="PF01814">
    <property type="entry name" value="Hemerythrin"/>
    <property type="match status" value="1"/>
</dbReference>
<keyword evidence="3" id="KW-0408">Iron</keyword>
<evidence type="ECO:0000313" key="6">
    <source>
        <dbReference type="Proteomes" id="UP001328733"/>
    </source>
</evidence>
<evidence type="ECO:0000313" key="5">
    <source>
        <dbReference type="EMBL" id="MEG3439849.1"/>
    </source>
</evidence>
<dbReference type="Gene3D" id="1.20.120.50">
    <property type="entry name" value="Hemerythrin-like"/>
    <property type="match status" value="1"/>
</dbReference>
<feature type="domain" description="Hemerythrin-like" evidence="4">
    <location>
        <begin position="13"/>
        <end position="127"/>
    </location>
</feature>
<dbReference type="PANTHER" id="PTHR37164">
    <property type="entry name" value="BACTERIOHEMERYTHRIN"/>
    <property type="match status" value="1"/>
</dbReference>
<keyword evidence="6" id="KW-1185">Reference proteome</keyword>
<dbReference type="CDD" id="cd12107">
    <property type="entry name" value="Hemerythrin"/>
    <property type="match status" value="1"/>
</dbReference>
<evidence type="ECO:0000259" key="4">
    <source>
        <dbReference type="Pfam" id="PF01814"/>
    </source>
</evidence>